<dbReference type="GO" id="GO:0016787">
    <property type="term" value="F:hydrolase activity"/>
    <property type="evidence" value="ECO:0007669"/>
    <property type="project" value="UniProtKB-KW"/>
</dbReference>
<evidence type="ECO:0000256" key="2">
    <source>
        <dbReference type="PROSITE-ProRule" id="PRU00335"/>
    </source>
</evidence>
<dbReference type="OrthoDB" id="9812993at2"/>
<dbReference type="RefSeq" id="WP_110822328.1">
    <property type="nucleotide sequence ID" value="NZ_PRLG01000029.1"/>
</dbReference>
<sequence length="299" mass="34777">MNKRKQLLLDTALMLFEKNGVSNTTIQMILDHSGVSKGTFYKFFNSKDDCVLAILEQRIQEDMMIRQELEAQNHNSDFDLLVEQIVVPMISPDKQRVVELFWTGFYSGEFDVENLTRIQLNWLAGRLVQLFGEEVRPYACEGAIFCFGMVHQISNTWRNFHLNQPHWKALVPKLLNYTEVLLRDMVDKQEHIIDAASLAVIDPEFKQTVPDKQHLLAELEKFNRSIQKSHVSIHAKELTQGLWSLFREDKLNFSMLRITLTAFQAAFDSGSEQVQSRTIAQLCWWFIEMNGMIEDANSW</sequence>
<dbReference type="PROSITE" id="PS01081">
    <property type="entry name" value="HTH_TETR_1"/>
    <property type="match status" value="1"/>
</dbReference>
<dbReference type="InterPro" id="IPR009057">
    <property type="entry name" value="Homeodomain-like_sf"/>
</dbReference>
<dbReference type="PANTHER" id="PTHR43479:SF11">
    <property type="entry name" value="ACREF_ENVCD OPERON REPRESSOR-RELATED"/>
    <property type="match status" value="1"/>
</dbReference>
<dbReference type="InterPro" id="IPR001647">
    <property type="entry name" value="HTH_TetR"/>
</dbReference>
<dbReference type="PANTHER" id="PTHR43479">
    <property type="entry name" value="ACREF/ENVCD OPERON REPRESSOR-RELATED"/>
    <property type="match status" value="1"/>
</dbReference>
<reference evidence="4 5" key="1">
    <citation type="submission" date="2018-01" db="EMBL/GenBank/DDBJ databases">
        <title>Genome sequence of the PGP bacterium Paenibacillus illinoisensis E3.</title>
        <authorList>
            <person name="Rolli E."/>
            <person name="Marasco R."/>
            <person name="Bessem C."/>
            <person name="Michoud G."/>
            <person name="Gaiarsa S."/>
            <person name="Borin S."/>
            <person name="Daffonchio D."/>
        </authorList>
    </citation>
    <scope>NUCLEOTIDE SEQUENCE [LARGE SCALE GENOMIC DNA]</scope>
    <source>
        <strain evidence="4 5">E3</strain>
    </source>
</reference>
<gene>
    <name evidence="4" type="ORF">PIL02S_05722</name>
</gene>
<dbReference type="Proteomes" id="UP000247459">
    <property type="component" value="Unassembled WGS sequence"/>
</dbReference>
<evidence type="ECO:0000259" key="3">
    <source>
        <dbReference type="PROSITE" id="PS50977"/>
    </source>
</evidence>
<feature type="DNA-binding region" description="H-T-H motif" evidence="2">
    <location>
        <begin position="25"/>
        <end position="44"/>
    </location>
</feature>
<proteinExistence type="predicted"/>
<dbReference type="AlphaFoldDB" id="A0A2W0C340"/>
<feature type="domain" description="HTH tetR-type" evidence="3">
    <location>
        <begin position="2"/>
        <end position="62"/>
    </location>
</feature>
<comment type="caution">
    <text evidence="4">The sequence shown here is derived from an EMBL/GenBank/DDBJ whole genome shotgun (WGS) entry which is preliminary data.</text>
</comment>
<keyword evidence="4" id="KW-0378">Hydrolase</keyword>
<dbReference type="EMBL" id="PRLG01000029">
    <property type="protein sequence ID" value="PYY26327.1"/>
    <property type="molecule type" value="Genomic_DNA"/>
</dbReference>
<evidence type="ECO:0000313" key="5">
    <source>
        <dbReference type="Proteomes" id="UP000247459"/>
    </source>
</evidence>
<dbReference type="InterPro" id="IPR050624">
    <property type="entry name" value="HTH-type_Tx_Regulator"/>
</dbReference>
<protein>
    <submittedName>
        <fullName evidence="4">Transcriptional regulator TetR family protein</fullName>
        <ecNumber evidence="4">3.6.4.12</ecNumber>
    </submittedName>
</protein>
<keyword evidence="1 2" id="KW-0238">DNA-binding</keyword>
<dbReference type="Gene3D" id="1.10.357.10">
    <property type="entry name" value="Tetracycline Repressor, domain 2"/>
    <property type="match status" value="1"/>
</dbReference>
<dbReference type="Pfam" id="PF00440">
    <property type="entry name" value="TetR_N"/>
    <property type="match status" value="1"/>
</dbReference>
<dbReference type="GO" id="GO:0003677">
    <property type="term" value="F:DNA binding"/>
    <property type="evidence" value="ECO:0007669"/>
    <property type="project" value="UniProtKB-UniRule"/>
</dbReference>
<evidence type="ECO:0000313" key="4">
    <source>
        <dbReference type="EMBL" id="PYY26327.1"/>
    </source>
</evidence>
<dbReference type="EC" id="3.6.4.12" evidence="4"/>
<organism evidence="4 5">
    <name type="scientific">Paenibacillus illinoisensis</name>
    <dbReference type="NCBI Taxonomy" id="59845"/>
    <lineage>
        <taxon>Bacteria</taxon>
        <taxon>Bacillati</taxon>
        <taxon>Bacillota</taxon>
        <taxon>Bacilli</taxon>
        <taxon>Bacillales</taxon>
        <taxon>Paenibacillaceae</taxon>
        <taxon>Paenibacillus</taxon>
    </lineage>
</organism>
<name>A0A2W0C340_9BACL</name>
<dbReference type="PROSITE" id="PS50977">
    <property type="entry name" value="HTH_TETR_2"/>
    <property type="match status" value="1"/>
</dbReference>
<dbReference type="SUPFAM" id="SSF46689">
    <property type="entry name" value="Homeodomain-like"/>
    <property type="match status" value="1"/>
</dbReference>
<evidence type="ECO:0000256" key="1">
    <source>
        <dbReference type="ARBA" id="ARBA00023125"/>
    </source>
</evidence>
<dbReference type="GO" id="GO:0003678">
    <property type="term" value="F:DNA helicase activity"/>
    <property type="evidence" value="ECO:0007669"/>
    <property type="project" value="UniProtKB-EC"/>
</dbReference>
<accession>A0A2W0C340</accession>
<dbReference type="InterPro" id="IPR023772">
    <property type="entry name" value="DNA-bd_HTH_TetR-type_CS"/>
</dbReference>
<dbReference type="PRINTS" id="PR00455">
    <property type="entry name" value="HTHTETR"/>
</dbReference>